<proteinExistence type="predicted"/>
<name>A0A0A8ZD52_ARUDO</name>
<reference evidence="1" key="2">
    <citation type="journal article" date="2015" name="Data Brief">
        <title>Shoot transcriptome of the giant reed, Arundo donax.</title>
        <authorList>
            <person name="Barrero R.A."/>
            <person name="Guerrero F.D."/>
            <person name="Moolhuijzen P."/>
            <person name="Goolsby J.A."/>
            <person name="Tidwell J."/>
            <person name="Bellgard S.E."/>
            <person name="Bellgard M.I."/>
        </authorList>
    </citation>
    <scope>NUCLEOTIDE SEQUENCE</scope>
    <source>
        <tissue evidence="1">Shoot tissue taken approximately 20 cm above the soil surface</tissue>
    </source>
</reference>
<accession>A0A0A8ZD52</accession>
<reference evidence="1" key="1">
    <citation type="submission" date="2014-09" db="EMBL/GenBank/DDBJ databases">
        <authorList>
            <person name="Magalhaes I.L.F."/>
            <person name="Oliveira U."/>
            <person name="Santos F.R."/>
            <person name="Vidigal T.H.D.A."/>
            <person name="Brescovit A.D."/>
            <person name="Santos A.J."/>
        </authorList>
    </citation>
    <scope>NUCLEOTIDE SEQUENCE</scope>
    <source>
        <tissue evidence="1">Shoot tissue taken approximately 20 cm above the soil surface</tissue>
    </source>
</reference>
<protein>
    <submittedName>
        <fullName evidence="1">Uncharacterized protein</fullName>
    </submittedName>
</protein>
<sequence>MGRLATTLAVVRVVGGVVEQGRVGEWREGRACLGGEVE</sequence>
<dbReference type="AlphaFoldDB" id="A0A0A8ZD52"/>
<dbReference type="EMBL" id="GBRH01260546">
    <property type="protein sequence ID" value="JAD37349.1"/>
    <property type="molecule type" value="Transcribed_RNA"/>
</dbReference>
<evidence type="ECO:0000313" key="1">
    <source>
        <dbReference type="EMBL" id="JAD37349.1"/>
    </source>
</evidence>
<organism evidence="1">
    <name type="scientific">Arundo donax</name>
    <name type="common">Giant reed</name>
    <name type="synonym">Donax arundinaceus</name>
    <dbReference type="NCBI Taxonomy" id="35708"/>
    <lineage>
        <taxon>Eukaryota</taxon>
        <taxon>Viridiplantae</taxon>
        <taxon>Streptophyta</taxon>
        <taxon>Embryophyta</taxon>
        <taxon>Tracheophyta</taxon>
        <taxon>Spermatophyta</taxon>
        <taxon>Magnoliopsida</taxon>
        <taxon>Liliopsida</taxon>
        <taxon>Poales</taxon>
        <taxon>Poaceae</taxon>
        <taxon>PACMAD clade</taxon>
        <taxon>Arundinoideae</taxon>
        <taxon>Arundineae</taxon>
        <taxon>Arundo</taxon>
    </lineage>
</organism>